<accession>R7QR60</accession>
<proteinExistence type="predicted"/>
<keyword evidence="2" id="KW-1185">Reference proteome</keyword>
<organism evidence="1 2">
    <name type="scientific">Chondrus crispus</name>
    <name type="common">Carrageen Irish moss</name>
    <name type="synonym">Polymorpha crispa</name>
    <dbReference type="NCBI Taxonomy" id="2769"/>
    <lineage>
        <taxon>Eukaryota</taxon>
        <taxon>Rhodophyta</taxon>
        <taxon>Florideophyceae</taxon>
        <taxon>Rhodymeniophycidae</taxon>
        <taxon>Gigartinales</taxon>
        <taxon>Gigartinaceae</taxon>
        <taxon>Chondrus</taxon>
    </lineage>
</organism>
<dbReference type="AlphaFoldDB" id="R7QR60"/>
<dbReference type="EMBL" id="HG002217">
    <property type="protein sequence ID" value="CDF40619.1"/>
    <property type="molecule type" value="Genomic_DNA"/>
</dbReference>
<protein>
    <submittedName>
        <fullName evidence="1">Uncharacterized protein</fullName>
    </submittedName>
</protein>
<evidence type="ECO:0000313" key="2">
    <source>
        <dbReference type="Proteomes" id="UP000012073"/>
    </source>
</evidence>
<dbReference type="Proteomes" id="UP000012073">
    <property type="component" value="Unassembled WGS sequence"/>
</dbReference>
<dbReference type="Gramene" id="CDF40619">
    <property type="protein sequence ID" value="CDF40619"/>
    <property type="gene ID" value="CHC_T00000838001"/>
</dbReference>
<gene>
    <name evidence="1" type="ORF">CHC_T00000838001</name>
</gene>
<sequence>MFCREMSRLRQSVTNVLRSCRSASISCLTRRDHLRKRSSKCK</sequence>
<dbReference type="KEGG" id="ccp:CHC_T00000838001"/>
<dbReference type="RefSeq" id="XP_005710913.1">
    <property type="nucleotide sequence ID" value="XM_005710856.1"/>
</dbReference>
<name>R7QR60_CHOCR</name>
<evidence type="ECO:0000313" key="1">
    <source>
        <dbReference type="EMBL" id="CDF40619.1"/>
    </source>
</evidence>
<dbReference type="GeneID" id="17318624"/>
<reference evidence="2" key="1">
    <citation type="journal article" date="2013" name="Proc. Natl. Acad. Sci. U.S.A.">
        <title>Genome structure and metabolic features in the red seaweed Chondrus crispus shed light on evolution of the Archaeplastida.</title>
        <authorList>
            <person name="Collen J."/>
            <person name="Porcel B."/>
            <person name="Carre W."/>
            <person name="Ball S.G."/>
            <person name="Chaparro C."/>
            <person name="Tonon T."/>
            <person name="Barbeyron T."/>
            <person name="Michel G."/>
            <person name="Noel B."/>
            <person name="Valentin K."/>
            <person name="Elias M."/>
            <person name="Artiguenave F."/>
            <person name="Arun A."/>
            <person name="Aury J.M."/>
            <person name="Barbosa-Neto J.F."/>
            <person name="Bothwell J.H."/>
            <person name="Bouget F.Y."/>
            <person name="Brillet L."/>
            <person name="Cabello-Hurtado F."/>
            <person name="Capella-Gutierrez S."/>
            <person name="Charrier B."/>
            <person name="Cladiere L."/>
            <person name="Cock J.M."/>
            <person name="Coelho S.M."/>
            <person name="Colleoni C."/>
            <person name="Czjzek M."/>
            <person name="Da Silva C."/>
            <person name="Delage L."/>
            <person name="Denoeud F."/>
            <person name="Deschamps P."/>
            <person name="Dittami S.M."/>
            <person name="Gabaldon T."/>
            <person name="Gachon C.M."/>
            <person name="Groisillier A."/>
            <person name="Herve C."/>
            <person name="Jabbari K."/>
            <person name="Katinka M."/>
            <person name="Kloareg B."/>
            <person name="Kowalczyk N."/>
            <person name="Labadie K."/>
            <person name="Leblanc C."/>
            <person name="Lopez P.J."/>
            <person name="McLachlan D.H."/>
            <person name="Meslet-Cladiere L."/>
            <person name="Moustafa A."/>
            <person name="Nehr Z."/>
            <person name="Nyvall Collen P."/>
            <person name="Panaud O."/>
            <person name="Partensky F."/>
            <person name="Poulain J."/>
            <person name="Rensing S.A."/>
            <person name="Rousvoal S."/>
            <person name="Samson G."/>
            <person name="Symeonidi A."/>
            <person name="Weissenbach J."/>
            <person name="Zambounis A."/>
            <person name="Wincker P."/>
            <person name="Boyen C."/>
        </authorList>
    </citation>
    <scope>NUCLEOTIDE SEQUENCE [LARGE SCALE GENOMIC DNA]</scope>
    <source>
        <strain evidence="2">cv. Stackhouse</strain>
    </source>
</reference>